<feature type="binding site" evidence="12">
    <location>
        <begin position="237"/>
        <end position="239"/>
    </location>
    <ligand>
        <name>L-serine</name>
        <dbReference type="ChEBI" id="CHEBI:33384"/>
    </ligand>
</feature>
<dbReference type="Gene3D" id="1.10.287.40">
    <property type="entry name" value="Serine-tRNA synthetase, tRNA binding domain"/>
    <property type="match status" value="1"/>
</dbReference>
<dbReference type="InterPro" id="IPR045864">
    <property type="entry name" value="aa-tRNA-synth_II/BPL/LPL"/>
</dbReference>
<evidence type="ECO:0000259" key="16">
    <source>
        <dbReference type="PROSITE" id="PS50862"/>
    </source>
</evidence>
<evidence type="ECO:0000313" key="18">
    <source>
        <dbReference type="Proteomes" id="UP000295937"/>
    </source>
</evidence>
<feature type="binding site" evidence="13">
    <location>
        <position position="237"/>
    </location>
    <ligand>
        <name>L-serine</name>
        <dbReference type="ChEBI" id="CHEBI:33384"/>
    </ligand>
</feature>
<dbReference type="InterPro" id="IPR033729">
    <property type="entry name" value="SerRS_core"/>
</dbReference>
<evidence type="ECO:0000256" key="7">
    <source>
        <dbReference type="ARBA" id="ARBA00022840"/>
    </source>
</evidence>
<keyword evidence="7 12" id="KW-0067">ATP-binding</keyword>
<keyword evidence="5 12" id="KW-0436">Ligase</keyword>
<keyword evidence="8 12" id="KW-0648">Protein biosynthesis</keyword>
<dbReference type="PIRSF" id="PIRSF001529">
    <property type="entry name" value="Ser-tRNA-synth_IIa"/>
    <property type="match status" value="1"/>
</dbReference>
<evidence type="ECO:0000256" key="12">
    <source>
        <dbReference type="HAMAP-Rule" id="MF_00176"/>
    </source>
</evidence>
<sequence length="431" mass="49400">MLDPSLLRKEPQIIAAKLIKRGFILDLETITSLEDKRKTLQQTIENLNINYKIKSKHICQTKKCGGNINELSKEIKTLKLKLDYIKTQLNNLQIQIRDFTLQLPNLPADEVPYGKNNSENVEISCWGKLRDFNFKIRDHVELGEINKGLDFASAAKITGARFVVMQGQIARLHRALGQFMLDLHITKHGYLETYVPYLVNQNSLYGTGQLPKFSQDIFHIKQQKNKSEINSYSLIPTSEVPLVNFARNKVFNEQHLPFKLTAYTPCFRSEAGSYGRDVRGLIRMHQFDKVELIQIVKPELSMNALEELSSHAETVLKLLNLPYRKVLLCTGDMSFGAAKTYDLEVWFPSQNTYREISSCSNMGDFQARRIRACYRSVEKNKKNLLTHTLNGSALAVGRTLAAVMENYQEENGKIIIPKVLYPYMNSMHSIY</sequence>
<evidence type="ECO:0000256" key="15">
    <source>
        <dbReference type="SAM" id="Coils"/>
    </source>
</evidence>
<evidence type="ECO:0000256" key="9">
    <source>
        <dbReference type="ARBA" id="ARBA00023146"/>
    </source>
</evidence>
<feature type="binding site" evidence="12">
    <location>
        <position position="392"/>
    </location>
    <ligand>
        <name>L-serine</name>
        <dbReference type="ChEBI" id="CHEBI:33384"/>
    </ligand>
</feature>
<dbReference type="InterPro" id="IPR002314">
    <property type="entry name" value="aa-tRNA-synt_IIb"/>
</dbReference>
<dbReference type="Gene3D" id="3.30.930.10">
    <property type="entry name" value="Bira Bifunctional Protein, Domain 2"/>
    <property type="match status" value="1"/>
</dbReference>
<dbReference type="Proteomes" id="UP000295937">
    <property type="component" value="Unassembled WGS sequence"/>
</dbReference>
<comment type="catalytic activity">
    <reaction evidence="11 12">
        <text>tRNA(Ser) + L-serine + ATP = L-seryl-tRNA(Ser) + AMP + diphosphate + H(+)</text>
        <dbReference type="Rhea" id="RHEA:12292"/>
        <dbReference type="Rhea" id="RHEA-COMP:9669"/>
        <dbReference type="Rhea" id="RHEA-COMP:9703"/>
        <dbReference type="ChEBI" id="CHEBI:15378"/>
        <dbReference type="ChEBI" id="CHEBI:30616"/>
        <dbReference type="ChEBI" id="CHEBI:33019"/>
        <dbReference type="ChEBI" id="CHEBI:33384"/>
        <dbReference type="ChEBI" id="CHEBI:78442"/>
        <dbReference type="ChEBI" id="CHEBI:78533"/>
        <dbReference type="ChEBI" id="CHEBI:456215"/>
        <dbReference type="EC" id="6.1.1.11"/>
    </reaction>
</comment>
<feature type="binding site" evidence="12 13">
    <location>
        <position position="291"/>
    </location>
    <ligand>
        <name>L-serine</name>
        <dbReference type="ChEBI" id="CHEBI:33384"/>
    </ligand>
</feature>
<dbReference type="GO" id="GO:0006434">
    <property type="term" value="P:seryl-tRNA aminoacylation"/>
    <property type="evidence" value="ECO:0007669"/>
    <property type="project" value="UniProtKB-UniRule"/>
</dbReference>
<evidence type="ECO:0000256" key="2">
    <source>
        <dbReference type="ARBA" id="ARBA00005045"/>
    </source>
</evidence>
<comment type="catalytic activity">
    <reaction evidence="10 12">
        <text>tRNA(Sec) + L-serine + ATP = L-seryl-tRNA(Sec) + AMP + diphosphate + H(+)</text>
        <dbReference type="Rhea" id="RHEA:42580"/>
        <dbReference type="Rhea" id="RHEA-COMP:9742"/>
        <dbReference type="Rhea" id="RHEA-COMP:10128"/>
        <dbReference type="ChEBI" id="CHEBI:15378"/>
        <dbReference type="ChEBI" id="CHEBI:30616"/>
        <dbReference type="ChEBI" id="CHEBI:33019"/>
        <dbReference type="ChEBI" id="CHEBI:33384"/>
        <dbReference type="ChEBI" id="CHEBI:78442"/>
        <dbReference type="ChEBI" id="CHEBI:78533"/>
        <dbReference type="ChEBI" id="CHEBI:456215"/>
        <dbReference type="EC" id="6.1.1.11"/>
    </reaction>
</comment>
<gene>
    <name evidence="12" type="primary">serS</name>
    <name evidence="17" type="ORF">CRV09_00310</name>
</gene>
<keyword evidence="4 12" id="KW-0963">Cytoplasm</keyword>
<evidence type="ECO:0000313" key="17">
    <source>
        <dbReference type="EMBL" id="PPI88748.1"/>
    </source>
</evidence>
<comment type="caution">
    <text evidence="17">The sequence shown here is derived from an EMBL/GenBank/DDBJ whole genome shotgun (WGS) entry which is preliminary data.</text>
</comment>
<evidence type="ECO:0000256" key="14">
    <source>
        <dbReference type="PIRSR" id="PIRSR001529-2"/>
    </source>
</evidence>
<dbReference type="GO" id="GO:0005737">
    <property type="term" value="C:cytoplasm"/>
    <property type="evidence" value="ECO:0007669"/>
    <property type="project" value="UniProtKB-SubCell"/>
</dbReference>
<dbReference type="InterPro" id="IPR015866">
    <property type="entry name" value="Ser-tRNA-synth_1_N"/>
</dbReference>
<evidence type="ECO:0000256" key="8">
    <source>
        <dbReference type="ARBA" id="ARBA00022917"/>
    </source>
</evidence>
<evidence type="ECO:0000256" key="5">
    <source>
        <dbReference type="ARBA" id="ARBA00022598"/>
    </source>
</evidence>
<comment type="pathway">
    <text evidence="2 12">Aminoacyl-tRNA biosynthesis; selenocysteinyl-tRNA(Sec) biosynthesis; L-seryl-tRNA(Sec) from L-serine and tRNA(Sec): step 1/1.</text>
</comment>
<protein>
    <recommendedName>
        <fullName evidence="12">Serine--tRNA ligase</fullName>
        <ecNumber evidence="12">6.1.1.11</ecNumber>
    </recommendedName>
    <alternativeName>
        <fullName evidence="12">Seryl-tRNA synthetase</fullName>
        <shortName evidence="12">SerRS</shortName>
    </alternativeName>
    <alternativeName>
        <fullName evidence="12">Seryl-tRNA(Ser/Sec) synthetase</fullName>
    </alternativeName>
</protein>
<dbReference type="SUPFAM" id="SSF46589">
    <property type="entry name" value="tRNA-binding arm"/>
    <property type="match status" value="1"/>
</dbReference>
<evidence type="ECO:0000256" key="1">
    <source>
        <dbReference type="ARBA" id="ARBA00004496"/>
    </source>
</evidence>
<evidence type="ECO:0000256" key="6">
    <source>
        <dbReference type="ARBA" id="ARBA00022741"/>
    </source>
</evidence>
<dbReference type="Pfam" id="PF00587">
    <property type="entry name" value="tRNA-synt_2b"/>
    <property type="match status" value="1"/>
</dbReference>
<dbReference type="PANTHER" id="PTHR43697:SF1">
    <property type="entry name" value="SERINE--TRNA LIGASE"/>
    <property type="match status" value="1"/>
</dbReference>
<comment type="caution">
    <text evidence="12">Lacks conserved residue(s) required for the propagation of feature annotation.</text>
</comment>
<reference evidence="17 18" key="1">
    <citation type="journal article" date="2018" name="Genome Biol. Evol.">
        <title>Cladogenesis and Genomic Streamlining in Extracellular Endosymbionts of Tropical Stink Bugs.</title>
        <authorList>
            <person name="Otero-Bravo A."/>
            <person name="Goffredi S."/>
            <person name="Sabree Z.L."/>
        </authorList>
    </citation>
    <scope>NUCLEOTIDE SEQUENCE [LARGE SCALE GENOMIC DNA]</scope>
    <source>
        <strain evidence="17 18">SoEO</strain>
    </source>
</reference>
<feature type="binding site" evidence="12 14">
    <location>
        <begin position="268"/>
        <end position="270"/>
    </location>
    <ligand>
        <name>ATP</name>
        <dbReference type="ChEBI" id="CHEBI:30616"/>
    </ligand>
</feature>
<feature type="binding site" evidence="13">
    <location>
        <position position="390"/>
    </location>
    <ligand>
        <name>L-serine</name>
        <dbReference type="ChEBI" id="CHEBI:33384"/>
    </ligand>
</feature>
<comment type="subcellular location">
    <subcellularLocation>
        <location evidence="1 12">Cytoplasm</location>
    </subcellularLocation>
</comment>
<evidence type="ECO:0000256" key="4">
    <source>
        <dbReference type="ARBA" id="ARBA00022490"/>
    </source>
</evidence>
<comment type="subunit">
    <text evidence="12">Homodimer. The tRNA molecule binds across the dimer.</text>
</comment>
<keyword evidence="9 12" id="KW-0030">Aminoacyl-tRNA synthetase</keyword>
<evidence type="ECO:0000256" key="3">
    <source>
        <dbReference type="ARBA" id="ARBA00010728"/>
    </source>
</evidence>
<dbReference type="GO" id="GO:0016260">
    <property type="term" value="P:selenocysteine biosynthetic process"/>
    <property type="evidence" value="ECO:0007669"/>
    <property type="project" value="UniProtKB-UniRule"/>
</dbReference>
<dbReference type="NCBIfam" id="TIGR00414">
    <property type="entry name" value="serS"/>
    <property type="match status" value="1"/>
</dbReference>
<dbReference type="Pfam" id="PF02403">
    <property type="entry name" value="Seryl_tRNA_N"/>
    <property type="match status" value="1"/>
</dbReference>
<dbReference type="HAMAP" id="MF_00176">
    <property type="entry name" value="Ser_tRNA_synth_type1"/>
    <property type="match status" value="1"/>
</dbReference>
<evidence type="ECO:0000256" key="13">
    <source>
        <dbReference type="PIRSR" id="PIRSR001529-1"/>
    </source>
</evidence>
<dbReference type="CDD" id="cd00770">
    <property type="entry name" value="SerRS_core"/>
    <property type="match status" value="1"/>
</dbReference>
<feature type="binding site" evidence="13">
    <location>
        <position position="268"/>
    </location>
    <ligand>
        <name>L-serine</name>
        <dbReference type="ChEBI" id="CHEBI:33384"/>
    </ligand>
</feature>
<dbReference type="InterPro" id="IPR042103">
    <property type="entry name" value="SerRS_1_N_sf"/>
</dbReference>
<comment type="similarity">
    <text evidence="3 12">Belongs to the class-II aminoacyl-tRNA synthetase family. Type-1 seryl-tRNA synthetase subfamily.</text>
</comment>
<keyword evidence="15" id="KW-0175">Coiled coil</keyword>
<feature type="domain" description="Aminoacyl-transfer RNA synthetases class-II family profile" evidence="16">
    <location>
        <begin position="171"/>
        <end position="417"/>
    </location>
</feature>
<dbReference type="AlphaFoldDB" id="A0A2P5T2E8"/>
<dbReference type="OrthoDB" id="9804647at2"/>
<evidence type="ECO:0000256" key="11">
    <source>
        <dbReference type="ARBA" id="ARBA00048823"/>
    </source>
</evidence>
<dbReference type="PANTHER" id="PTHR43697">
    <property type="entry name" value="SERYL-TRNA SYNTHETASE"/>
    <property type="match status" value="1"/>
</dbReference>
<dbReference type="EC" id="6.1.1.11" evidence="12"/>
<dbReference type="InterPro" id="IPR006195">
    <property type="entry name" value="aa-tRNA-synth_II"/>
</dbReference>
<dbReference type="RefSeq" id="WP_136132175.1">
    <property type="nucleotide sequence ID" value="NZ_PDKR01000001.1"/>
</dbReference>
<keyword evidence="6 12" id="KW-0547">Nucleotide-binding</keyword>
<feature type="binding site" evidence="12 14">
    <location>
        <begin position="355"/>
        <end position="358"/>
    </location>
    <ligand>
        <name>ATP</name>
        <dbReference type="ChEBI" id="CHEBI:30616"/>
    </ligand>
</feature>
<dbReference type="GO" id="GO:0005524">
    <property type="term" value="F:ATP binding"/>
    <property type="evidence" value="ECO:0007669"/>
    <property type="project" value="UniProtKB-UniRule"/>
</dbReference>
<dbReference type="SUPFAM" id="SSF55681">
    <property type="entry name" value="Class II aaRS and biotin synthetases"/>
    <property type="match status" value="1"/>
</dbReference>
<organism evidence="17 18">
    <name type="scientific">Candidatus Pantoea edessiphila</name>
    <dbReference type="NCBI Taxonomy" id="2044610"/>
    <lineage>
        <taxon>Bacteria</taxon>
        <taxon>Pseudomonadati</taxon>
        <taxon>Pseudomonadota</taxon>
        <taxon>Gammaproteobacteria</taxon>
        <taxon>Enterobacterales</taxon>
        <taxon>Erwiniaceae</taxon>
        <taxon>Pantoea</taxon>
    </lineage>
</organism>
<name>A0A2P5T2E8_9GAMM</name>
<dbReference type="InterPro" id="IPR002317">
    <property type="entry name" value="Ser-tRNA-ligase_type_1"/>
</dbReference>
<accession>A0A2P5T2E8</accession>
<feature type="coiled-coil region" evidence="15">
    <location>
        <begin position="30"/>
        <end position="95"/>
    </location>
</feature>
<proteinExistence type="inferred from homology"/>
<dbReference type="PRINTS" id="PR00981">
    <property type="entry name" value="TRNASYNTHSER"/>
</dbReference>
<dbReference type="InterPro" id="IPR010978">
    <property type="entry name" value="tRNA-bd_arm"/>
</dbReference>
<evidence type="ECO:0000256" key="10">
    <source>
        <dbReference type="ARBA" id="ARBA00047929"/>
    </source>
</evidence>
<dbReference type="EMBL" id="PDKR01000001">
    <property type="protein sequence ID" value="PPI88748.1"/>
    <property type="molecule type" value="Genomic_DNA"/>
</dbReference>
<comment type="function">
    <text evidence="12">Catalyzes the attachment of serine to tRNA(Ser). Is also able to aminoacylate tRNA(Sec) with serine, to form the misacylated tRNA L-seryl-tRNA(Sec), which will be further converted into selenocysteinyl-tRNA(Sec).</text>
</comment>
<dbReference type="UniPathway" id="UPA00906">
    <property type="reaction ID" value="UER00895"/>
</dbReference>
<comment type="domain">
    <text evidence="12">Consists of two distinct domains, a catalytic core and a N-terminal extension that is involved in tRNA binding.</text>
</comment>
<dbReference type="GO" id="GO:0004828">
    <property type="term" value="F:serine-tRNA ligase activity"/>
    <property type="evidence" value="ECO:0007669"/>
    <property type="project" value="UniProtKB-UniRule"/>
</dbReference>
<dbReference type="PROSITE" id="PS50862">
    <property type="entry name" value="AA_TRNA_LIGASE_II"/>
    <property type="match status" value="1"/>
</dbReference>